<organism evidence="1 2">
    <name type="scientific">Enhygromyxa salina</name>
    <dbReference type="NCBI Taxonomy" id="215803"/>
    <lineage>
        <taxon>Bacteria</taxon>
        <taxon>Pseudomonadati</taxon>
        <taxon>Myxococcota</taxon>
        <taxon>Polyangia</taxon>
        <taxon>Nannocystales</taxon>
        <taxon>Nannocystaceae</taxon>
        <taxon>Enhygromyxa</taxon>
    </lineage>
</organism>
<comment type="caution">
    <text evidence="1">The sequence shown here is derived from an EMBL/GenBank/DDBJ whole genome shotgun (WGS) entry which is preliminary data.</text>
</comment>
<name>A0A2S9XE12_9BACT</name>
<accession>A0A2S9XE12</accession>
<keyword evidence="2" id="KW-1185">Reference proteome</keyword>
<gene>
    <name evidence="1" type="ORF">ENSA5_58360</name>
</gene>
<dbReference type="AlphaFoldDB" id="A0A2S9XE12"/>
<sequence>MSDLLLGEINAALNIVPVLGGVLSSIVGASADVIEATLSSNSDGSTAINSISCVDSMQDYSNELRELIVGLINDMANGAEDAWCEPYTNPLTGTEVTLGQLAAEWATQADFDWIVWSEQLRDSWVGAYLQYMAESGYCRVFRSYEESVVDEQKWHATTVASFLADKGGADQYITSTAENYSVWFTNTQQDGRNVTTDEWWLTPVPDNAFDYANAYPAGDAMTTLFSSSGYGTTWASENGVEKSTVFQSWFMVDQSVHGEDVIGLWKYPAATGAYLVCFYLVQQTGPVNGKYVWTGVLQASTDTTGFALFEDGATISALQVPARWPA</sequence>
<dbReference type="Proteomes" id="UP000237968">
    <property type="component" value="Unassembled WGS sequence"/>
</dbReference>
<evidence type="ECO:0000313" key="1">
    <source>
        <dbReference type="EMBL" id="PRP91099.1"/>
    </source>
</evidence>
<dbReference type="EMBL" id="PVNK01000257">
    <property type="protein sequence ID" value="PRP91099.1"/>
    <property type="molecule type" value="Genomic_DNA"/>
</dbReference>
<dbReference type="RefSeq" id="WP_106395040.1">
    <property type="nucleotide sequence ID" value="NZ_PVNK01000257.1"/>
</dbReference>
<reference evidence="1 2" key="1">
    <citation type="submission" date="2018-03" db="EMBL/GenBank/DDBJ databases">
        <title>Draft Genome Sequences of the Obligatory Marine Myxobacteria Enhygromyxa salina SWB005.</title>
        <authorList>
            <person name="Poehlein A."/>
            <person name="Moghaddam J.A."/>
            <person name="Harms H."/>
            <person name="Alanjari M."/>
            <person name="Koenig G.M."/>
            <person name="Daniel R."/>
            <person name="Schaeberle T.F."/>
        </authorList>
    </citation>
    <scope>NUCLEOTIDE SEQUENCE [LARGE SCALE GENOMIC DNA]</scope>
    <source>
        <strain evidence="1 2">SWB005</strain>
    </source>
</reference>
<evidence type="ECO:0000313" key="2">
    <source>
        <dbReference type="Proteomes" id="UP000237968"/>
    </source>
</evidence>
<proteinExistence type="predicted"/>
<protein>
    <submittedName>
        <fullName evidence="1">Uncharacterized protein</fullName>
    </submittedName>
</protein>